<dbReference type="RefSeq" id="WP_338236947.1">
    <property type="nucleotide sequence ID" value="NZ_BQKE01000001.1"/>
</dbReference>
<dbReference type="EMBL" id="BQKE01000001">
    <property type="protein sequence ID" value="GJM61390.1"/>
    <property type="molecule type" value="Genomic_DNA"/>
</dbReference>
<evidence type="ECO:0000313" key="7">
    <source>
        <dbReference type="Proteomes" id="UP001310022"/>
    </source>
</evidence>
<organism evidence="6 7">
    <name type="scientific">Persicobacter diffluens</name>
    <dbReference type="NCBI Taxonomy" id="981"/>
    <lineage>
        <taxon>Bacteria</taxon>
        <taxon>Pseudomonadati</taxon>
        <taxon>Bacteroidota</taxon>
        <taxon>Cytophagia</taxon>
        <taxon>Cytophagales</taxon>
        <taxon>Persicobacteraceae</taxon>
        <taxon>Persicobacter</taxon>
    </lineage>
</organism>
<gene>
    <name evidence="6" type="ORF">PEDI_19420</name>
</gene>
<dbReference type="PANTHER" id="PTHR10851:SF0">
    <property type="entry name" value="PYRIDOXINE-5'-PHOSPHATE OXIDASE"/>
    <property type="match status" value="1"/>
</dbReference>
<keyword evidence="4" id="KW-0560">Oxidoreductase</keyword>
<comment type="cofactor">
    <cofactor evidence="1">
        <name>FMN</name>
        <dbReference type="ChEBI" id="CHEBI:58210"/>
    </cofactor>
</comment>
<dbReference type="InterPro" id="IPR000659">
    <property type="entry name" value="Pyridox_Oxase"/>
</dbReference>
<evidence type="ECO:0000256" key="1">
    <source>
        <dbReference type="ARBA" id="ARBA00001917"/>
    </source>
</evidence>
<dbReference type="InterPro" id="IPR024624">
    <property type="entry name" value="Pyridox_Oxase_Alr4036_FMN-bd"/>
</dbReference>
<dbReference type="GO" id="GO:0008615">
    <property type="term" value="P:pyridoxine biosynthetic process"/>
    <property type="evidence" value="ECO:0007669"/>
    <property type="project" value="InterPro"/>
</dbReference>
<evidence type="ECO:0000256" key="2">
    <source>
        <dbReference type="ARBA" id="ARBA00022630"/>
    </source>
</evidence>
<sequence>MSPEFLLELAKTEFIRSKTTPYHPFKYIALATVNAKDGSPEVRTVVTRAISEELGVIFYTDSRSPKVQQMLKEEKVSLLFYHPKKQLQIRMKGRARIIAEEEQAFQDGLEQVQDTGKIKDYSTVASPSSNLLAGIGDQPYGQKVNFAAIEVTPEELDVLLLENGGHYRAKFTKEIDGWEANPLVP</sequence>
<accession>A0AAN5AJ97</accession>
<evidence type="ECO:0000256" key="3">
    <source>
        <dbReference type="ARBA" id="ARBA00022643"/>
    </source>
</evidence>
<keyword evidence="2" id="KW-0285">Flavoprotein</keyword>
<comment type="caution">
    <text evidence="6">The sequence shown here is derived from an EMBL/GenBank/DDBJ whole genome shotgun (WGS) entry which is preliminary data.</text>
</comment>
<protein>
    <submittedName>
        <fullName evidence="6">Pyridoxamine 5'-phosphate oxidase</fullName>
    </submittedName>
</protein>
<feature type="domain" description="Pyridoxamine 5'-phosphate oxidase Alr4036 family FMN-binding" evidence="5">
    <location>
        <begin position="20"/>
        <end position="98"/>
    </location>
</feature>
<dbReference type="AlphaFoldDB" id="A0AAN5AJ97"/>
<dbReference type="Proteomes" id="UP001310022">
    <property type="component" value="Unassembled WGS sequence"/>
</dbReference>
<evidence type="ECO:0000259" key="5">
    <source>
        <dbReference type="Pfam" id="PF12766"/>
    </source>
</evidence>
<name>A0AAN5AJ97_9BACT</name>
<dbReference type="GO" id="GO:0010181">
    <property type="term" value="F:FMN binding"/>
    <property type="evidence" value="ECO:0007669"/>
    <property type="project" value="InterPro"/>
</dbReference>
<dbReference type="InterPro" id="IPR012349">
    <property type="entry name" value="Split_barrel_FMN-bd"/>
</dbReference>
<evidence type="ECO:0000313" key="6">
    <source>
        <dbReference type="EMBL" id="GJM61390.1"/>
    </source>
</evidence>
<dbReference type="GO" id="GO:0004733">
    <property type="term" value="F:pyridoxamine phosphate oxidase activity"/>
    <property type="evidence" value="ECO:0007669"/>
    <property type="project" value="InterPro"/>
</dbReference>
<reference evidence="6 7" key="1">
    <citation type="submission" date="2021-12" db="EMBL/GenBank/DDBJ databases">
        <title>Genome sequencing of bacteria with rrn-lacking chromosome and rrn-plasmid.</title>
        <authorList>
            <person name="Anda M."/>
            <person name="Iwasaki W."/>
        </authorList>
    </citation>
    <scope>NUCLEOTIDE SEQUENCE [LARGE SCALE GENOMIC DNA]</scope>
    <source>
        <strain evidence="6 7">NBRC 15940</strain>
    </source>
</reference>
<dbReference type="PANTHER" id="PTHR10851">
    <property type="entry name" value="PYRIDOXINE-5-PHOSPHATE OXIDASE"/>
    <property type="match status" value="1"/>
</dbReference>
<keyword evidence="7" id="KW-1185">Reference proteome</keyword>
<dbReference type="SUPFAM" id="SSF50475">
    <property type="entry name" value="FMN-binding split barrel"/>
    <property type="match status" value="1"/>
</dbReference>
<dbReference type="Pfam" id="PF12766">
    <property type="entry name" value="Pyridox_oxase_2"/>
    <property type="match status" value="1"/>
</dbReference>
<evidence type="ECO:0000256" key="4">
    <source>
        <dbReference type="ARBA" id="ARBA00023002"/>
    </source>
</evidence>
<dbReference type="Gene3D" id="2.30.110.10">
    <property type="entry name" value="Electron Transport, Fmn-binding Protein, Chain A"/>
    <property type="match status" value="1"/>
</dbReference>
<proteinExistence type="predicted"/>
<keyword evidence="3" id="KW-0288">FMN</keyword>